<dbReference type="CDD" id="cd05830">
    <property type="entry name" value="Sortase_E"/>
    <property type="match status" value="1"/>
</dbReference>
<dbReference type="GO" id="GO:0016787">
    <property type="term" value="F:hydrolase activity"/>
    <property type="evidence" value="ECO:0007669"/>
    <property type="project" value="UniProtKB-KW"/>
</dbReference>
<dbReference type="SUPFAM" id="SSF63817">
    <property type="entry name" value="Sortase"/>
    <property type="match status" value="1"/>
</dbReference>
<reference evidence="3 4" key="1">
    <citation type="submission" date="2019-09" db="EMBL/GenBank/DDBJ databases">
        <title>Characterisation of the sponge microbiome using genome-centric metagenomics.</title>
        <authorList>
            <person name="Engelberts J.P."/>
            <person name="Robbins S.J."/>
            <person name="De Goeij J.M."/>
            <person name="Aranda M."/>
            <person name="Bell S.C."/>
            <person name="Webster N.S."/>
        </authorList>
    </citation>
    <scope>NUCLEOTIDE SEQUENCE [LARGE SCALE GENOMIC DNA]</scope>
    <source>
        <strain evidence="3">SB0662_bin_43</strain>
    </source>
</reference>
<dbReference type="Proteomes" id="UP000449092">
    <property type="component" value="Unassembled WGS sequence"/>
</dbReference>
<dbReference type="Pfam" id="PF04203">
    <property type="entry name" value="Sortase"/>
    <property type="match status" value="1"/>
</dbReference>
<dbReference type="Gene3D" id="2.40.260.10">
    <property type="entry name" value="Sortase"/>
    <property type="match status" value="1"/>
</dbReference>
<evidence type="ECO:0000313" key="4">
    <source>
        <dbReference type="Proteomes" id="UP000449092"/>
    </source>
</evidence>
<proteinExistence type="predicted"/>
<organism evidence="3 4">
    <name type="scientific">Candidatus Spechtbacteria bacterium SB0662_bin_43</name>
    <dbReference type="NCBI Taxonomy" id="2604897"/>
    <lineage>
        <taxon>Bacteria</taxon>
        <taxon>Candidatus Spechtiibacteriota</taxon>
    </lineage>
</organism>
<evidence type="ECO:0000313" key="3">
    <source>
        <dbReference type="EMBL" id="MYE38047.1"/>
    </source>
</evidence>
<gene>
    <name evidence="3" type="ORF">F4X82_00820</name>
</gene>
<evidence type="ECO:0000256" key="2">
    <source>
        <dbReference type="SAM" id="Phobius"/>
    </source>
</evidence>
<evidence type="ECO:0000256" key="1">
    <source>
        <dbReference type="ARBA" id="ARBA00022801"/>
    </source>
</evidence>
<keyword evidence="2" id="KW-0472">Membrane</keyword>
<dbReference type="NCBIfam" id="TIGR01076">
    <property type="entry name" value="sortase_fam"/>
    <property type="match status" value="1"/>
</dbReference>
<keyword evidence="2" id="KW-0812">Transmembrane</keyword>
<dbReference type="EMBL" id="VXOY01000009">
    <property type="protein sequence ID" value="MYE38047.1"/>
    <property type="molecule type" value="Genomic_DNA"/>
</dbReference>
<accession>A0A845D9K5</accession>
<dbReference type="AlphaFoldDB" id="A0A845D9K5"/>
<feature type="transmembrane region" description="Helical" evidence="2">
    <location>
        <begin position="12"/>
        <end position="34"/>
    </location>
</feature>
<comment type="caution">
    <text evidence="3">The sequence shown here is derived from an EMBL/GenBank/DDBJ whole genome shotgun (WGS) entry which is preliminary data.</text>
</comment>
<dbReference type="InterPro" id="IPR042003">
    <property type="entry name" value="Sortase_E"/>
</dbReference>
<dbReference type="InterPro" id="IPR005754">
    <property type="entry name" value="Sortase"/>
</dbReference>
<sequence length="241" mass="27073">MMALLQKNKKRTAVRSVFVLLASATIIVLLYPFMPSLDYFVRTSSLFNGEQAESQYPVILSTPHYVLVGTAKEKEEGLINSTVRLDTLRNTNVQNRPIVDPALKKLVIPEIGVEMPVIITGNEYKEEDAYSAMDRGAWLYTKTSTPDAGSNTVLTGHRFKYMPPHHNTLYSLDKIQKGDEILVYWQGREYMYRVNNSKVVEPTDLSVLDSTPTPTLTIITCTPLFSTAQRLVVTADLIGVR</sequence>
<name>A0A845D9K5_9BACT</name>
<protein>
    <submittedName>
        <fullName evidence="3">Sortase</fullName>
    </submittedName>
</protein>
<keyword evidence="1" id="KW-0378">Hydrolase</keyword>
<keyword evidence="2" id="KW-1133">Transmembrane helix</keyword>
<dbReference type="InterPro" id="IPR023365">
    <property type="entry name" value="Sortase_dom-sf"/>
</dbReference>